<dbReference type="PANTHER" id="PTHR23526">
    <property type="entry name" value="INTEGRAL MEMBRANE TRANSPORT PROTEIN-RELATED"/>
    <property type="match status" value="1"/>
</dbReference>
<feature type="transmembrane region" description="Helical" evidence="1">
    <location>
        <begin position="59"/>
        <end position="80"/>
    </location>
</feature>
<feature type="transmembrane region" description="Helical" evidence="1">
    <location>
        <begin position="199"/>
        <end position="222"/>
    </location>
</feature>
<feature type="transmembrane region" description="Helical" evidence="1">
    <location>
        <begin position="171"/>
        <end position="193"/>
    </location>
</feature>
<dbReference type="STRING" id="1280952.HJA_01485"/>
<keyword evidence="1" id="KW-0812">Transmembrane</keyword>
<dbReference type="OrthoDB" id="1117124at2"/>
<reference evidence="2 3" key="1">
    <citation type="journal article" date="2014" name="Antonie Van Leeuwenhoek">
        <title>Hyphomonas beringensis sp. nov. and Hyphomonas chukchiensis sp. nov., isolated from surface seawater of the Bering Sea and Chukchi Sea.</title>
        <authorList>
            <person name="Li C."/>
            <person name="Lai Q."/>
            <person name="Li G."/>
            <person name="Dong C."/>
            <person name="Wang J."/>
            <person name="Liao Y."/>
            <person name="Shao Z."/>
        </authorList>
    </citation>
    <scope>NUCLEOTIDE SEQUENCE [LARGE SCALE GENOMIC DNA]</scope>
    <source>
        <strain evidence="2 3">VP2</strain>
    </source>
</reference>
<sequence>MAEDKKKAVFRLLTSTSETPGNLDISDTARTHEPDNFFRHVTSLSASKIADGLIDPKLVLSWLLTTLGAPAGLLGLLVPIREAGALFPQMFTAGALQRLKRRKWAWAGGALVEGLAAIAMGLAALVLTGAAAGWAILAALAVLALARSVCSVTYKDVLGKTIAKSRRGTATGAAGTVGGGAVLTYGVLLAFAGESRLTLVTGGLVLAGLLWIAAAVVFASLAEEASEPETGSSPVRRLKEDFGLLARDAQLRRFILVRALLTSTALAPPFMVALGTEADAARNMFGGLGLLVVASAGAGLLSSYVWGRLADRSSRKVLILTGLAGALSLFGTLGLNAAGLLTATIGLPAMIFILMIAYQGVRLGRSTHLVDMATAETRAAYTALSNTIIGTVLILGGGFSLVASFAGLTAVIAILGAMSAVAALFALGLKEVQSG</sequence>
<keyword evidence="1" id="KW-0472">Membrane</keyword>
<name>A0A059FKJ5_9PROT</name>
<feature type="transmembrane region" description="Helical" evidence="1">
    <location>
        <begin position="405"/>
        <end position="429"/>
    </location>
</feature>
<feature type="transmembrane region" description="Helical" evidence="1">
    <location>
        <begin position="255"/>
        <end position="272"/>
    </location>
</feature>
<dbReference type="eggNOG" id="COG2270">
    <property type="taxonomic scope" value="Bacteria"/>
</dbReference>
<dbReference type="SUPFAM" id="SSF103473">
    <property type="entry name" value="MFS general substrate transporter"/>
    <property type="match status" value="1"/>
</dbReference>
<evidence type="ECO:0000256" key="1">
    <source>
        <dbReference type="SAM" id="Phobius"/>
    </source>
</evidence>
<dbReference type="Proteomes" id="UP000024816">
    <property type="component" value="Unassembled WGS sequence"/>
</dbReference>
<dbReference type="InterPro" id="IPR052528">
    <property type="entry name" value="Sugar_transport-like"/>
</dbReference>
<dbReference type="AlphaFoldDB" id="A0A059FKJ5"/>
<organism evidence="2 3">
    <name type="scientific">Hyphomonas jannaschiana VP2</name>
    <dbReference type="NCBI Taxonomy" id="1280952"/>
    <lineage>
        <taxon>Bacteria</taxon>
        <taxon>Pseudomonadati</taxon>
        <taxon>Pseudomonadota</taxon>
        <taxon>Alphaproteobacteria</taxon>
        <taxon>Hyphomonadales</taxon>
        <taxon>Hyphomonadaceae</taxon>
        <taxon>Hyphomonas</taxon>
    </lineage>
</organism>
<gene>
    <name evidence="2" type="ORF">HJA_01485</name>
</gene>
<feature type="transmembrane region" description="Helical" evidence="1">
    <location>
        <begin position="317"/>
        <end position="334"/>
    </location>
</feature>
<evidence type="ECO:0000313" key="2">
    <source>
        <dbReference type="EMBL" id="KCZ91169.1"/>
    </source>
</evidence>
<feature type="transmembrane region" description="Helical" evidence="1">
    <location>
        <begin position="379"/>
        <end position="399"/>
    </location>
</feature>
<feature type="transmembrane region" description="Helical" evidence="1">
    <location>
        <begin position="104"/>
        <end position="125"/>
    </location>
</feature>
<dbReference type="EMBL" id="ARYJ01000001">
    <property type="protein sequence ID" value="KCZ91169.1"/>
    <property type="molecule type" value="Genomic_DNA"/>
</dbReference>
<dbReference type="Gene3D" id="1.20.1250.20">
    <property type="entry name" value="MFS general substrate transporter like domains"/>
    <property type="match status" value="1"/>
</dbReference>
<feature type="transmembrane region" description="Helical" evidence="1">
    <location>
        <begin position="284"/>
        <end position="305"/>
    </location>
</feature>
<keyword evidence="1" id="KW-1133">Transmembrane helix</keyword>
<evidence type="ECO:0000313" key="3">
    <source>
        <dbReference type="Proteomes" id="UP000024816"/>
    </source>
</evidence>
<feature type="transmembrane region" description="Helical" evidence="1">
    <location>
        <begin position="340"/>
        <end position="358"/>
    </location>
</feature>
<dbReference type="PATRIC" id="fig|1280952.3.peg.301"/>
<comment type="caution">
    <text evidence="2">The sequence shown here is derived from an EMBL/GenBank/DDBJ whole genome shotgun (WGS) entry which is preliminary data.</text>
</comment>
<accession>A0A059FKJ5</accession>
<dbReference type="PANTHER" id="PTHR23526:SF4">
    <property type="entry name" value="INTEGRAL MEMBRANE TRANSPORT PROTEIN"/>
    <property type="match status" value="1"/>
</dbReference>
<feature type="transmembrane region" description="Helical" evidence="1">
    <location>
        <begin position="131"/>
        <end position="150"/>
    </location>
</feature>
<dbReference type="RefSeq" id="WP_051597236.1">
    <property type="nucleotide sequence ID" value="NZ_ARYJ01000001.1"/>
</dbReference>
<keyword evidence="3" id="KW-1185">Reference proteome</keyword>
<dbReference type="InterPro" id="IPR036259">
    <property type="entry name" value="MFS_trans_sf"/>
</dbReference>
<proteinExistence type="predicted"/>
<protein>
    <submittedName>
        <fullName evidence="2">Major facilitator superfamily permease</fullName>
    </submittedName>
</protein>